<dbReference type="GO" id="GO:0003677">
    <property type="term" value="F:DNA binding"/>
    <property type="evidence" value="ECO:0007669"/>
    <property type="project" value="InterPro"/>
</dbReference>
<dbReference type="InterPro" id="IPR042066">
    <property type="entry name" value="Spt6_death-like"/>
</dbReference>
<keyword evidence="3 7" id="KW-0804">Transcription</keyword>
<comment type="subcellular location">
    <subcellularLocation>
        <location evidence="1 7">Nucleus</location>
    </subcellularLocation>
</comment>
<dbReference type="Proteomes" id="UP000038040">
    <property type="component" value="Unplaced"/>
</dbReference>
<feature type="compositionally biased region" description="Acidic residues" evidence="8">
    <location>
        <begin position="234"/>
        <end position="250"/>
    </location>
</feature>
<dbReference type="CDD" id="cd09928">
    <property type="entry name" value="SH2_Cterm_SPT6_like"/>
    <property type="match status" value="1"/>
</dbReference>
<evidence type="ECO:0000259" key="11">
    <source>
        <dbReference type="Pfam" id="PF14639"/>
    </source>
</evidence>
<name>A0A158Q2Q7_DRAME</name>
<dbReference type="InterPro" id="IPR035019">
    <property type="entry name" value="Spt6_SH2_N"/>
</dbReference>
<proteinExistence type="inferred from homology"/>
<dbReference type="InterPro" id="IPR036860">
    <property type="entry name" value="SH2_dom_sf"/>
</dbReference>
<evidence type="ECO:0000256" key="1">
    <source>
        <dbReference type="ARBA" id="ARBA00004123"/>
    </source>
</evidence>
<feature type="compositionally biased region" description="Acidic residues" evidence="8">
    <location>
        <begin position="51"/>
        <end position="65"/>
    </location>
</feature>
<feature type="domain" description="HHH" evidence="13">
    <location>
        <begin position="1025"/>
        <end position="1109"/>
    </location>
</feature>
<feature type="domain" description="Spt6 SH2" evidence="9">
    <location>
        <begin position="1364"/>
        <end position="1476"/>
    </location>
</feature>
<dbReference type="SUPFAM" id="SSF53098">
    <property type="entry name" value="Ribonuclease H-like"/>
    <property type="match status" value="1"/>
</dbReference>
<evidence type="ECO:0000256" key="2">
    <source>
        <dbReference type="ARBA" id="ARBA00009253"/>
    </source>
</evidence>
<comment type="subunit">
    <text evidence="5 7">Interacts with glp-1 and lin-12.</text>
</comment>
<dbReference type="EMBL" id="UYYG01001151">
    <property type="protein sequence ID" value="VDN55023.1"/>
    <property type="molecule type" value="Genomic_DNA"/>
</dbReference>
<dbReference type="Pfam" id="PF14633">
    <property type="entry name" value="SH2_2"/>
    <property type="match status" value="2"/>
</dbReference>
<feature type="domain" description="Transcription elongation factor Spt6 helix-hairpin-helix motif" evidence="10">
    <location>
        <begin position="909"/>
        <end position="1012"/>
    </location>
</feature>
<dbReference type="WBParaSite" id="DME_0000063601-mRNA-1">
    <property type="protein sequence ID" value="DME_0000063601-mRNA-1"/>
    <property type="gene ID" value="DME_0000063601"/>
</dbReference>
<dbReference type="SUPFAM" id="SSF55550">
    <property type="entry name" value="SH2 domain"/>
    <property type="match status" value="1"/>
</dbReference>
<dbReference type="Pfam" id="PF14639">
    <property type="entry name" value="YqgF"/>
    <property type="match status" value="1"/>
</dbReference>
<feature type="compositionally biased region" description="Acidic residues" evidence="8">
    <location>
        <begin position="77"/>
        <end position="111"/>
    </location>
</feature>
<keyword evidence="17" id="KW-1185">Reference proteome</keyword>
<dbReference type="InterPro" id="IPR055179">
    <property type="entry name" value="Tex-like_central_region"/>
</dbReference>
<evidence type="ECO:0000259" key="13">
    <source>
        <dbReference type="Pfam" id="PF17674"/>
    </source>
</evidence>
<dbReference type="OrthoDB" id="343921at2759"/>
<comment type="function">
    <text evidence="7">Histone H3-H4 chaperone that plays a role in maintenance of chromatin structure during RNA polymerase II transcription elongation.</text>
</comment>
<evidence type="ECO:0000256" key="6">
    <source>
        <dbReference type="ARBA" id="ARBA00070965"/>
    </source>
</evidence>
<evidence type="ECO:0000313" key="17">
    <source>
        <dbReference type="Proteomes" id="UP000274756"/>
    </source>
</evidence>
<dbReference type="InterPro" id="IPR037027">
    <property type="entry name" value="YqgF/RNaseH-like_dom_sf"/>
</dbReference>
<dbReference type="SUPFAM" id="SSF47781">
    <property type="entry name" value="RuvA domain 2-like"/>
    <property type="match status" value="2"/>
</dbReference>
<evidence type="ECO:0000313" key="15">
    <source>
        <dbReference type="EMBL" id="VDN55023.1"/>
    </source>
</evidence>
<evidence type="ECO:0000259" key="10">
    <source>
        <dbReference type="Pfam" id="PF14635"/>
    </source>
</evidence>
<dbReference type="Pfam" id="PF22706">
    <property type="entry name" value="Tex_central_region"/>
    <property type="match status" value="1"/>
</dbReference>
<dbReference type="Gene3D" id="1.10.10.650">
    <property type="entry name" value="RuvA domain 2-like"/>
    <property type="match status" value="1"/>
</dbReference>
<evidence type="ECO:0000256" key="7">
    <source>
        <dbReference type="PIRNR" id="PIRNR036947"/>
    </source>
</evidence>
<sequence>MSEFIDNQAEESENSGNTTDTSVESDDEPRKAKRARRDKKERQRKKRKIESDDDDDDDEEEEDDEARIKKEMAGFVVDEDEEIDEEVDDNEDDDKSDNEKDDDMELDEEDLDLLHDNLDMQQRHIGGRVVIESDEEEDDRERIKNNLFTEDTLGEDESERQALEREHYERSEESGSESGHSEDDFIVTDDGSSARRKHRRHHLFPGISQQAVEDARCIFGIDDFSSAYDAVLEPSDEEDEYPDDREEGESDAERTPRNRIREKKATLLDTIEPAELEEKLLSANDKKIQLEDRPERFQLRKTPVTEATEQELELESKWIYEYAFEHATLSVQEESCLTVLMNHDLRADERAKIKADAPEKIRQALTFIRNQLFEVPFIAFYRKEYVESCLVINDLWKVYQWDEKWCHLQQRKKRLLQLMNRMLNYQMENENVKILRMVTENDMNEVHGVQTVEDLMDVSEKFQLYYGPKVPYMIEYEKRKAEEDPEFEAPDVHFRAATRSDKYMICIQNGIDQMAALFGLTPLQFAENLEWKRHEVAQHDEEPLVVAEKYICPAFPTAEAVLAGAVHVVAKEISREPKVRALVRSRYRHRLKISVHPTKKGYDEIDENHRLYPIRYIKDKPVSAIRHEEYLLYDQGKAGGLIEFRLHCDTDEDVRLKRTLLESFLEEQHYYKDEFSAVVDKWNKVREYAVKECINQILIPVFEKEVHERLLREARDYVIKQCTQNLYERIKTATYRSIHEDDDEYIDDFNSGTRILAISYPEERDQVSFGALIDQDGQVVDHIRLVHINKSIFSKKPHEADLKRQDMELLRKFLEKRHPHVIAIAGENMDAYYLKKDIEAMISSFFSRSDSFDTAVEIVDNEAAKIYMHSKQAMMEFPDYPHILKQAVSVARLLLDPLAEYSHLCNVDEDILCVSYHPLQNEINKDDLLSALSLEFINRVNEVGVDVNHCLEFPHTASLLQFVCGFGPRKAVHLLKILKQKDNLLGSRTKLVTDCNMGPKVFMNCAGFIKLDTTKVGERTDAYVEVLDGSRVHPETYEWARKMAVDALEIDDAADPTSALEEILQNPDKLKDLDLDAFAEELARQGFGNKSITLYDIRAELNRRYKDLRVPYESPSAERIFTMLTKETSDSIGKLVMGHVLRIVYRKSHDPDRERVPPIRDERTGQWRCQYCFKPDFRNTNEVWQHIDSCPGQPIGVKIRFDNGITGFIPNKYLSDRPDSFVDPGERVKEDAEKYKKMKEQRIVNTNFVKRVISHPAFHNVVYNDAERMLQGFEQGEALIRPSSKSTSHLTVSWKVADGVYQHIDVKEENKQHYFSIGKTLLIGSEVSYFLSINFELKASTLAKTSPLIRDLIRDFAFDKIYLDEFEDLDEILARHIQPMAALAREVLSHKYFVEGVKAEEVDKIKAHLQAEKKRVYPRIPYCLTVSAKLIGKFCLSYLPRRTCMYDYFTITPDGFRYRQRIFSSLDNLLAWFKKHCKPPSDGIENVMSMN</sequence>
<evidence type="ECO:0000256" key="3">
    <source>
        <dbReference type="ARBA" id="ARBA00023163"/>
    </source>
</evidence>
<reference evidence="18" key="1">
    <citation type="submission" date="2016-04" db="UniProtKB">
        <authorList>
            <consortium name="WormBaseParasite"/>
        </authorList>
    </citation>
    <scope>IDENTIFICATION</scope>
</reference>
<dbReference type="GO" id="GO:0031491">
    <property type="term" value="F:nucleosome binding"/>
    <property type="evidence" value="ECO:0007669"/>
    <property type="project" value="TreeGrafter"/>
</dbReference>
<dbReference type="InterPro" id="IPR017072">
    <property type="entry name" value="TF_Spt6"/>
</dbReference>
<organism evidence="16 18">
    <name type="scientific">Dracunculus medinensis</name>
    <name type="common">Guinea worm</name>
    <dbReference type="NCBI Taxonomy" id="318479"/>
    <lineage>
        <taxon>Eukaryota</taxon>
        <taxon>Metazoa</taxon>
        <taxon>Ecdysozoa</taxon>
        <taxon>Nematoda</taxon>
        <taxon>Chromadorea</taxon>
        <taxon>Rhabditida</taxon>
        <taxon>Spirurina</taxon>
        <taxon>Dracunculoidea</taxon>
        <taxon>Dracunculidae</taxon>
        <taxon>Dracunculus</taxon>
    </lineage>
</organism>
<dbReference type="InterPro" id="IPR028231">
    <property type="entry name" value="Spt6_YqgF"/>
</dbReference>
<dbReference type="InterPro" id="IPR032706">
    <property type="entry name" value="Spt6_HHH"/>
</dbReference>
<dbReference type="FunFam" id="1.10.10.650:FF:000002">
    <property type="entry name" value="Transcription elongation factor spt6"/>
    <property type="match status" value="1"/>
</dbReference>
<protein>
    <recommendedName>
        <fullName evidence="6 7">Suppressor of Ty 6 homolog</fullName>
    </recommendedName>
</protein>
<dbReference type="InterPro" id="IPR035018">
    <property type="entry name" value="Spt6_SH2_C"/>
</dbReference>
<dbReference type="Proteomes" id="UP000274756">
    <property type="component" value="Unassembled WGS sequence"/>
</dbReference>
<dbReference type="AlphaFoldDB" id="A0A158Q2Q7"/>
<feature type="region of interest" description="Disordered" evidence="8">
    <location>
        <begin position="1"/>
        <end position="201"/>
    </location>
</feature>
<comment type="similarity">
    <text evidence="2 7">Belongs to the SPT6 family.</text>
</comment>
<dbReference type="Gene3D" id="3.30.420.140">
    <property type="entry name" value="YqgF/RNase H-like domain"/>
    <property type="match status" value="1"/>
</dbReference>
<dbReference type="Gene3D" id="3.30.505.10">
    <property type="entry name" value="SH2 domain"/>
    <property type="match status" value="2"/>
</dbReference>
<dbReference type="PANTHER" id="PTHR10145">
    <property type="entry name" value="TRANSCRIPTION ELONGATION FACTOR SPT6"/>
    <property type="match status" value="1"/>
</dbReference>
<dbReference type="PIRSF" id="PIRSF036947">
    <property type="entry name" value="Spt6"/>
    <property type="match status" value="1"/>
</dbReference>
<dbReference type="SUPFAM" id="SSF158832">
    <property type="entry name" value="Tex N-terminal region-like"/>
    <property type="match status" value="1"/>
</dbReference>
<feature type="compositionally biased region" description="Basic and acidic residues" evidence="8">
    <location>
        <begin position="112"/>
        <end position="122"/>
    </location>
</feature>
<dbReference type="FunFam" id="1.10.150.850:FF:000001">
    <property type="entry name" value="Transcription elongation factor spt6"/>
    <property type="match status" value="1"/>
</dbReference>
<dbReference type="InterPro" id="IPR023319">
    <property type="entry name" value="Tex-like_HTH_dom_sf"/>
</dbReference>
<evidence type="ECO:0000256" key="8">
    <source>
        <dbReference type="SAM" id="MobiDB-lite"/>
    </source>
</evidence>
<dbReference type="Gene3D" id="1.10.10.2740">
    <property type="entry name" value="Spt6, Death-like domain"/>
    <property type="match status" value="1"/>
</dbReference>
<dbReference type="STRING" id="318479.A0A158Q2Q7"/>
<feature type="domain" description="Helix-turn-helix DNA-binding" evidence="12">
    <location>
        <begin position="306"/>
        <end position="422"/>
    </location>
</feature>
<feature type="compositionally biased region" description="Basic and acidic residues" evidence="8">
    <location>
        <begin position="159"/>
        <end position="183"/>
    </location>
</feature>
<dbReference type="InterPro" id="IPR012337">
    <property type="entry name" value="RNaseH-like_sf"/>
</dbReference>
<keyword evidence="4 7" id="KW-0539">Nucleus</keyword>
<feature type="domain" description="Spt6 SH2" evidence="9">
    <location>
        <begin position="1230"/>
        <end position="1326"/>
    </location>
</feature>
<feature type="region of interest" description="Disordered" evidence="8">
    <location>
        <begin position="232"/>
        <end position="257"/>
    </location>
</feature>
<dbReference type="Pfam" id="PF14635">
    <property type="entry name" value="HHH_7"/>
    <property type="match status" value="1"/>
</dbReference>
<gene>
    <name evidence="15" type="ORF">DME_LOCUS4996</name>
</gene>
<dbReference type="InterPro" id="IPR041692">
    <property type="entry name" value="HHH_9"/>
</dbReference>
<dbReference type="CDD" id="cd09918">
    <property type="entry name" value="SH2_Nterm_SPT6_like"/>
    <property type="match status" value="1"/>
</dbReference>
<feature type="compositionally biased region" description="Basic residues" evidence="8">
    <location>
        <begin position="31"/>
        <end position="48"/>
    </location>
</feature>
<dbReference type="GO" id="GO:0008023">
    <property type="term" value="C:transcription elongation factor complex"/>
    <property type="evidence" value="ECO:0007669"/>
    <property type="project" value="TreeGrafter"/>
</dbReference>
<evidence type="ECO:0000259" key="12">
    <source>
        <dbReference type="Pfam" id="PF14641"/>
    </source>
</evidence>
<dbReference type="Pfam" id="PF14641">
    <property type="entry name" value="HTH_44"/>
    <property type="match status" value="1"/>
</dbReference>
<accession>A0A158Q2Q7</accession>
<dbReference type="GO" id="GO:0140673">
    <property type="term" value="P:transcription elongation-coupled chromatin remodeling"/>
    <property type="evidence" value="ECO:0007669"/>
    <property type="project" value="InterPro"/>
</dbReference>
<dbReference type="InterPro" id="IPR028088">
    <property type="entry name" value="Spt6_HTH_DNA-bd_dom"/>
</dbReference>
<dbReference type="InterPro" id="IPR023323">
    <property type="entry name" value="Tex-like_dom_sf"/>
</dbReference>
<dbReference type="GO" id="GO:0042393">
    <property type="term" value="F:histone binding"/>
    <property type="evidence" value="ECO:0007669"/>
    <property type="project" value="TreeGrafter"/>
</dbReference>
<evidence type="ECO:0000259" key="14">
    <source>
        <dbReference type="Pfam" id="PF22706"/>
    </source>
</evidence>
<dbReference type="Pfam" id="PF17674">
    <property type="entry name" value="HHH_9"/>
    <property type="match status" value="1"/>
</dbReference>
<dbReference type="FunFam" id="1.10.10.2740:FF:000002">
    <property type="entry name" value="Transcription elongation factor Spt6"/>
    <property type="match status" value="1"/>
</dbReference>
<evidence type="ECO:0000259" key="9">
    <source>
        <dbReference type="Pfam" id="PF14633"/>
    </source>
</evidence>
<reference evidence="15 17" key="2">
    <citation type="submission" date="2018-11" db="EMBL/GenBank/DDBJ databases">
        <authorList>
            <consortium name="Pathogen Informatics"/>
        </authorList>
    </citation>
    <scope>NUCLEOTIDE SEQUENCE [LARGE SCALE GENOMIC DNA]</scope>
</reference>
<feature type="domain" description="Transcription elongation factor Spt6 YqgF" evidence="11">
    <location>
        <begin position="752"/>
        <end position="905"/>
    </location>
</feature>
<dbReference type="InterPro" id="IPR010994">
    <property type="entry name" value="RuvA_2-like"/>
</dbReference>
<evidence type="ECO:0000256" key="4">
    <source>
        <dbReference type="ARBA" id="ARBA00023242"/>
    </source>
</evidence>
<dbReference type="PANTHER" id="PTHR10145:SF6">
    <property type="entry name" value="TRANSCRIPTION ELONGATION FACTOR SPT6"/>
    <property type="match status" value="1"/>
</dbReference>
<dbReference type="GO" id="GO:0034728">
    <property type="term" value="P:nucleosome organization"/>
    <property type="evidence" value="ECO:0007669"/>
    <property type="project" value="TreeGrafter"/>
</dbReference>
<dbReference type="Gene3D" id="1.10.3500.10">
    <property type="entry name" value="Tex N-terminal region-like"/>
    <property type="match status" value="1"/>
</dbReference>
<evidence type="ECO:0000313" key="18">
    <source>
        <dbReference type="WBParaSite" id="DME_0000063601-mRNA-1"/>
    </source>
</evidence>
<evidence type="ECO:0000256" key="5">
    <source>
        <dbReference type="ARBA" id="ARBA00062894"/>
    </source>
</evidence>
<evidence type="ECO:0000313" key="16">
    <source>
        <dbReference type="Proteomes" id="UP000038040"/>
    </source>
</evidence>
<feature type="domain" description="Tex-like central region" evidence="14">
    <location>
        <begin position="540"/>
        <end position="720"/>
    </location>
</feature>
<dbReference type="InterPro" id="IPR035420">
    <property type="entry name" value="Spt6_SH2"/>
</dbReference>
<dbReference type="Gene3D" id="1.10.150.850">
    <property type="entry name" value="Spt6, helix-hairpin-helix domain"/>
    <property type="match status" value="1"/>
</dbReference>